<dbReference type="AlphaFoldDB" id="A0A1C5H522"/>
<evidence type="ECO:0000313" key="2">
    <source>
        <dbReference type="EMBL" id="SCG41104.1"/>
    </source>
</evidence>
<name>A0A1C5H522_9ACTN</name>
<feature type="domain" description="DUF6817" evidence="1">
    <location>
        <begin position="10"/>
        <end position="94"/>
    </location>
</feature>
<proteinExistence type="predicted"/>
<keyword evidence="3" id="KW-1185">Reference proteome</keyword>
<dbReference type="InterPro" id="IPR049202">
    <property type="entry name" value="DUF6817"/>
</dbReference>
<gene>
    <name evidence="2" type="ORF">GA0070213_102300</name>
</gene>
<dbReference type="Pfam" id="PF20680">
    <property type="entry name" value="DUF6817"/>
    <property type="match status" value="1"/>
</dbReference>
<reference evidence="3" key="1">
    <citation type="submission" date="2016-06" db="EMBL/GenBank/DDBJ databases">
        <authorList>
            <person name="Varghese N."/>
            <person name="Submissions Spin"/>
        </authorList>
    </citation>
    <scope>NUCLEOTIDE SEQUENCE [LARGE SCALE GENOMIC DNA]</scope>
    <source>
        <strain evidence="3">DSM 45647</strain>
    </source>
</reference>
<protein>
    <recommendedName>
        <fullName evidence="1">DUF6817 domain-containing protein</fullName>
    </recommendedName>
</protein>
<dbReference type="EMBL" id="FMDM01000002">
    <property type="protein sequence ID" value="SCG41104.1"/>
    <property type="molecule type" value="Genomic_DNA"/>
</dbReference>
<dbReference type="OrthoDB" id="333547at2"/>
<evidence type="ECO:0000313" key="3">
    <source>
        <dbReference type="Proteomes" id="UP000199360"/>
    </source>
</evidence>
<organism evidence="2 3">
    <name type="scientific">Micromonospora humi</name>
    <dbReference type="NCBI Taxonomy" id="745366"/>
    <lineage>
        <taxon>Bacteria</taxon>
        <taxon>Bacillati</taxon>
        <taxon>Actinomycetota</taxon>
        <taxon>Actinomycetes</taxon>
        <taxon>Micromonosporales</taxon>
        <taxon>Micromonosporaceae</taxon>
        <taxon>Micromonospora</taxon>
    </lineage>
</organism>
<dbReference type="Proteomes" id="UP000199360">
    <property type="component" value="Unassembled WGS sequence"/>
</dbReference>
<evidence type="ECO:0000259" key="1">
    <source>
        <dbReference type="Pfam" id="PF20680"/>
    </source>
</evidence>
<sequence length="177" mass="19119">MSSDIEVCAWLRDRGAETIAHPGGTLYAHLRRVGRRLAELGQSSDVQMAGLTHAAYGTDGFDVVLLDHTDRGPLRDLIGAEAEDLVHLYGACDRKRSWPRLATTGTVHDRFAGRTVSVRTDRLTSLVDLSIVNELDVVEQLASVSDAHVAYLRELFAAWSPAASAAVRGEVGRVLGG</sequence>
<dbReference type="RefSeq" id="WP_091057653.1">
    <property type="nucleotide sequence ID" value="NZ_FMDM01000002.1"/>
</dbReference>
<dbReference type="STRING" id="745366.GA0070213_102300"/>
<accession>A0A1C5H522</accession>